<dbReference type="GO" id="GO:0005840">
    <property type="term" value="C:ribosome"/>
    <property type="evidence" value="ECO:0007669"/>
    <property type="project" value="UniProtKB-KW"/>
</dbReference>
<reference evidence="9 10" key="1">
    <citation type="submission" date="2019-06" db="EMBL/GenBank/DDBJ databases">
        <title>Genomics analysis of Aphanomyces spp. identifies a new class of oomycete effector associated with host adaptation.</title>
        <authorList>
            <person name="Gaulin E."/>
        </authorList>
    </citation>
    <scope>NUCLEOTIDE SEQUENCE [LARGE SCALE GENOMIC DNA]</scope>
    <source>
        <strain evidence="9 10">E</strain>
    </source>
</reference>
<dbReference type="Gene3D" id="2.40.50.140">
    <property type="entry name" value="Nucleic acid-binding proteins"/>
    <property type="match status" value="1"/>
</dbReference>
<keyword evidence="5 8" id="KW-0689">Ribosomal protein</keyword>
<keyword evidence="6 8" id="KW-0687">Ribonucleoprotein</keyword>
<protein>
    <recommendedName>
        <fullName evidence="7">Small ribosomal subunit protein uS17c</fullName>
    </recommendedName>
</protein>
<dbReference type="PANTHER" id="PTHR10744">
    <property type="entry name" value="40S RIBOSOMAL PROTEIN S11 FAMILY MEMBER"/>
    <property type="match status" value="1"/>
</dbReference>
<gene>
    <name evidence="9" type="ORF">AaE_012881</name>
</gene>
<dbReference type="GO" id="GO:0006412">
    <property type="term" value="P:translation"/>
    <property type="evidence" value="ECO:0007669"/>
    <property type="project" value="InterPro"/>
</dbReference>
<dbReference type="GO" id="GO:1990904">
    <property type="term" value="C:ribonucleoprotein complex"/>
    <property type="evidence" value="ECO:0007669"/>
    <property type="project" value="UniProtKB-KW"/>
</dbReference>
<dbReference type="HAMAP" id="MF_01345_B">
    <property type="entry name" value="Ribosomal_uS17_B"/>
    <property type="match status" value="1"/>
</dbReference>
<dbReference type="EMBL" id="VJMI01018773">
    <property type="protein sequence ID" value="KAF0709462.1"/>
    <property type="molecule type" value="Genomic_DNA"/>
</dbReference>
<dbReference type="Proteomes" id="UP000469452">
    <property type="component" value="Unassembled WGS sequence"/>
</dbReference>
<sequence length="114" mass="13174">MWVVGASGKSRSDYPDATDWAGSVVHLNKQQRRTMKPIFGKIVSDKMQKSVLVAVTRIVKDPTYGKYYKKTKKFMAHDEENTCNIGDMVRISQTRPLSKRKRWNVEEILKKAEI</sequence>
<dbReference type="InterPro" id="IPR012340">
    <property type="entry name" value="NA-bd_OB-fold"/>
</dbReference>
<dbReference type="Pfam" id="PF00366">
    <property type="entry name" value="Ribosomal_S17"/>
    <property type="match status" value="1"/>
</dbReference>
<dbReference type="GO" id="GO:0003735">
    <property type="term" value="F:structural constituent of ribosome"/>
    <property type="evidence" value="ECO:0007669"/>
    <property type="project" value="InterPro"/>
</dbReference>
<dbReference type="AlphaFoldDB" id="A0A6A4ZDZ2"/>
<comment type="similarity">
    <text evidence="2 8">Belongs to the universal ribosomal protein uS17 family.</text>
</comment>
<dbReference type="PANTHER" id="PTHR10744:SF1">
    <property type="entry name" value="SMALL RIBOSOMAL SUBUNIT PROTEIN US17M"/>
    <property type="match status" value="1"/>
</dbReference>
<evidence type="ECO:0000313" key="9">
    <source>
        <dbReference type="EMBL" id="KAF0709462.1"/>
    </source>
</evidence>
<dbReference type="InterPro" id="IPR019984">
    <property type="entry name" value="Ribosomal_uS17_bact/chlr"/>
</dbReference>
<dbReference type="InterPro" id="IPR000266">
    <property type="entry name" value="Ribosomal_uS17"/>
</dbReference>
<evidence type="ECO:0000256" key="6">
    <source>
        <dbReference type="ARBA" id="ARBA00023274"/>
    </source>
</evidence>
<keyword evidence="4" id="KW-0694">RNA-binding</keyword>
<dbReference type="GO" id="GO:0005739">
    <property type="term" value="C:mitochondrion"/>
    <property type="evidence" value="ECO:0007669"/>
    <property type="project" value="TreeGrafter"/>
</dbReference>
<dbReference type="GO" id="GO:0019843">
    <property type="term" value="F:rRNA binding"/>
    <property type="evidence" value="ECO:0007669"/>
    <property type="project" value="UniProtKB-KW"/>
</dbReference>
<organism evidence="9 10">
    <name type="scientific">Aphanomyces astaci</name>
    <name type="common">Crayfish plague agent</name>
    <dbReference type="NCBI Taxonomy" id="112090"/>
    <lineage>
        <taxon>Eukaryota</taxon>
        <taxon>Sar</taxon>
        <taxon>Stramenopiles</taxon>
        <taxon>Oomycota</taxon>
        <taxon>Saprolegniomycetes</taxon>
        <taxon>Saprolegniales</taxon>
        <taxon>Verrucalvaceae</taxon>
        <taxon>Aphanomyces</taxon>
    </lineage>
</organism>
<dbReference type="PRINTS" id="PR00973">
    <property type="entry name" value="RIBOSOMALS17"/>
</dbReference>
<evidence type="ECO:0000256" key="4">
    <source>
        <dbReference type="ARBA" id="ARBA00022884"/>
    </source>
</evidence>
<keyword evidence="3" id="KW-0699">rRNA-binding</keyword>
<dbReference type="NCBIfam" id="TIGR03635">
    <property type="entry name" value="uS17_bact"/>
    <property type="match status" value="1"/>
</dbReference>
<comment type="function">
    <text evidence="1">One of the primary rRNA binding proteins, it binds specifically to the 5'-end of 16S ribosomal RNA.</text>
</comment>
<evidence type="ECO:0000256" key="3">
    <source>
        <dbReference type="ARBA" id="ARBA00022730"/>
    </source>
</evidence>
<comment type="caution">
    <text evidence="9">The sequence shown here is derived from an EMBL/GenBank/DDBJ whole genome shotgun (WGS) entry which is preliminary data.</text>
</comment>
<dbReference type="InterPro" id="IPR019979">
    <property type="entry name" value="Ribosomal_uS17_CS"/>
</dbReference>
<proteinExistence type="inferred from homology"/>
<evidence type="ECO:0000256" key="5">
    <source>
        <dbReference type="ARBA" id="ARBA00022980"/>
    </source>
</evidence>
<evidence type="ECO:0000256" key="1">
    <source>
        <dbReference type="ARBA" id="ARBA00002932"/>
    </source>
</evidence>
<dbReference type="PROSITE" id="PS00056">
    <property type="entry name" value="RIBOSOMAL_S17"/>
    <property type="match status" value="1"/>
</dbReference>
<name>A0A6A4ZDZ2_APHAT</name>
<dbReference type="VEuPathDB" id="FungiDB:H257_18351"/>
<dbReference type="CDD" id="cd00364">
    <property type="entry name" value="Ribosomal_uS17"/>
    <property type="match status" value="1"/>
</dbReference>
<evidence type="ECO:0000256" key="8">
    <source>
        <dbReference type="RuleBase" id="RU003872"/>
    </source>
</evidence>
<evidence type="ECO:0000256" key="7">
    <source>
        <dbReference type="ARBA" id="ARBA00035251"/>
    </source>
</evidence>
<accession>A0A6A4ZDZ2</accession>
<dbReference type="SUPFAM" id="SSF50249">
    <property type="entry name" value="Nucleic acid-binding proteins"/>
    <property type="match status" value="1"/>
</dbReference>
<dbReference type="NCBIfam" id="NF004123">
    <property type="entry name" value="PRK05610.1"/>
    <property type="match status" value="1"/>
</dbReference>
<evidence type="ECO:0000256" key="2">
    <source>
        <dbReference type="ARBA" id="ARBA00010254"/>
    </source>
</evidence>
<evidence type="ECO:0000313" key="10">
    <source>
        <dbReference type="Proteomes" id="UP000469452"/>
    </source>
</evidence>